<organism evidence="4 5">
    <name type="scientific">Vibrio algicola</name>
    <dbReference type="NCBI Taxonomy" id="2662262"/>
    <lineage>
        <taxon>Bacteria</taxon>
        <taxon>Pseudomonadati</taxon>
        <taxon>Pseudomonadota</taxon>
        <taxon>Gammaproteobacteria</taxon>
        <taxon>Vibrionales</taxon>
        <taxon>Vibrionaceae</taxon>
        <taxon>Vibrio</taxon>
    </lineage>
</organism>
<accession>A0A5Q0THZ3</accession>
<gene>
    <name evidence="4" type="ORF">GFB47_13620</name>
</gene>
<feature type="compositionally biased region" description="Acidic residues" evidence="3">
    <location>
        <begin position="106"/>
        <end position="117"/>
    </location>
</feature>
<sequence>MRNLGKYFDNKHFARGFSRSGEFTIKEAQILEDYGRTMQGLFEGSIEAQDADEELFASAFQQGGEVIDSAYSSCWKKYLNKTQRKRSYTLCSTVKNNSDASSYDDNNGDSDDFLLDN</sequence>
<evidence type="ECO:0000256" key="3">
    <source>
        <dbReference type="SAM" id="MobiDB-lite"/>
    </source>
</evidence>
<name>A0A5Q0THZ3_9VIBR</name>
<evidence type="ECO:0000256" key="1">
    <source>
        <dbReference type="ARBA" id="ARBA00093464"/>
    </source>
</evidence>
<dbReference type="Pfam" id="PF04219">
    <property type="entry name" value="DUF413"/>
    <property type="match status" value="1"/>
</dbReference>
<evidence type="ECO:0000313" key="4">
    <source>
        <dbReference type="EMBL" id="QGA66460.1"/>
    </source>
</evidence>
<proteinExistence type="inferred from homology"/>
<protein>
    <recommendedName>
        <fullName evidence="2">Macrodomain Ori protein</fullName>
    </recommendedName>
</protein>
<dbReference type="InterPro" id="IPR007335">
    <property type="entry name" value="DUF413"/>
</dbReference>
<keyword evidence="5" id="KW-1185">Reference proteome</keyword>
<dbReference type="RefSeq" id="WP_153448593.1">
    <property type="nucleotide sequence ID" value="NZ_CP045700.1"/>
</dbReference>
<dbReference type="Proteomes" id="UP000348942">
    <property type="component" value="Chromosome 2"/>
</dbReference>
<evidence type="ECO:0000256" key="2">
    <source>
        <dbReference type="ARBA" id="ARBA00093628"/>
    </source>
</evidence>
<dbReference type="AlphaFoldDB" id="A0A5Q0THZ3"/>
<evidence type="ECO:0000313" key="5">
    <source>
        <dbReference type="Proteomes" id="UP000348942"/>
    </source>
</evidence>
<reference evidence="4 5" key="1">
    <citation type="submission" date="2019-10" db="EMBL/GenBank/DDBJ databases">
        <title>Vibrio sp. nov., isolated from Coralline algae surface.</title>
        <authorList>
            <person name="Geng Y."/>
            <person name="Zhang X."/>
        </authorList>
    </citation>
    <scope>NUCLEOTIDE SEQUENCE [LARGE SCALE GENOMIC DNA]</scope>
    <source>
        <strain evidence="4 5">SM1977</strain>
    </source>
</reference>
<comment type="similarity">
    <text evidence="1">Belongs to the MaoP family.</text>
</comment>
<dbReference type="EMBL" id="CP045700">
    <property type="protein sequence ID" value="QGA66460.1"/>
    <property type="molecule type" value="Genomic_DNA"/>
</dbReference>
<feature type="region of interest" description="Disordered" evidence="3">
    <location>
        <begin position="95"/>
        <end position="117"/>
    </location>
</feature>
<feature type="compositionally biased region" description="Low complexity" evidence="3">
    <location>
        <begin position="96"/>
        <end position="105"/>
    </location>
</feature>